<dbReference type="AlphaFoldDB" id="E3CNR9"/>
<protein>
    <submittedName>
        <fullName evidence="1">Uncharacterized protein</fullName>
    </submittedName>
</protein>
<reference evidence="1 2" key="1">
    <citation type="submission" date="2010-10" db="EMBL/GenBank/DDBJ databases">
        <authorList>
            <person name="Durkin A.S."/>
            <person name="Madupu R."/>
            <person name="Torralba M."/>
            <person name="Gillis M."/>
            <person name="Methe B."/>
            <person name="Sutton G."/>
            <person name="Nelson K.E."/>
        </authorList>
    </citation>
    <scope>NUCLEOTIDE SEQUENCE [LARGE SCALE GENOMIC DNA]</scope>
    <source>
        <strain evidence="1 2">F0396</strain>
    </source>
</reference>
<evidence type="ECO:0000313" key="1">
    <source>
        <dbReference type="EMBL" id="EFQ59745.1"/>
    </source>
</evidence>
<proteinExistence type="predicted"/>
<name>E3CNR9_STRVE</name>
<dbReference type="EMBL" id="AEKO01000005">
    <property type="protein sequence ID" value="EFQ59745.1"/>
    <property type="molecule type" value="Genomic_DNA"/>
</dbReference>
<gene>
    <name evidence="1" type="ORF">HMPREF9192_1532</name>
</gene>
<comment type="caution">
    <text evidence="1">The sequence shown here is derived from an EMBL/GenBank/DDBJ whole genome shotgun (WGS) entry which is preliminary data.</text>
</comment>
<accession>E3CNR9</accession>
<dbReference type="Proteomes" id="UP000004896">
    <property type="component" value="Unassembled WGS sequence"/>
</dbReference>
<evidence type="ECO:0000313" key="2">
    <source>
        <dbReference type="Proteomes" id="UP000004896"/>
    </source>
</evidence>
<organism evidence="1 2">
    <name type="scientific">Streptococcus vestibularis F0396</name>
    <dbReference type="NCBI Taxonomy" id="904306"/>
    <lineage>
        <taxon>Bacteria</taxon>
        <taxon>Bacillati</taxon>
        <taxon>Bacillota</taxon>
        <taxon>Bacilli</taxon>
        <taxon>Lactobacillales</taxon>
        <taxon>Streptococcaceae</taxon>
        <taxon>Streptococcus</taxon>
    </lineage>
</organism>
<sequence length="39" mass="4213">MEEKQATFSSNSKSGTEEAIFLLNQMTGQLLLCTAACLC</sequence>